<protein>
    <submittedName>
        <fullName evidence="1">Uncharacterized protein</fullName>
    </submittedName>
</protein>
<organism evidence="1 2">
    <name type="scientific">Psychrobacter alimentarius</name>
    <dbReference type="NCBI Taxonomy" id="261164"/>
    <lineage>
        <taxon>Bacteria</taxon>
        <taxon>Pseudomonadati</taxon>
        <taxon>Pseudomonadota</taxon>
        <taxon>Gammaproteobacteria</taxon>
        <taxon>Moraxellales</taxon>
        <taxon>Moraxellaceae</taxon>
        <taxon>Psychrobacter</taxon>
    </lineage>
</organism>
<evidence type="ECO:0000313" key="1">
    <source>
        <dbReference type="EMBL" id="AMT96560.1"/>
    </source>
</evidence>
<name>A0ABM5ZWX5_9GAMM</name>
<proteinExistence type="predicted"/>
<reference evidence="1 2" key="1">
    <citation type="submission" date="2016-03" db="EMBL/GenBank/DDBJ databases">
        <title>Genome sequencing of Psychrobacter alimentarius PAMC 27889.</title>
        <authorList>
            <person name="Lee J."/>
            <person name="Kim O.-S."/>
        </authorList>
    </citation>
    <scope>NUCLEOTIDE SEQUENCE [LARGE SCALE GENOMIC DNA]</scope>
    <source>
        <strain evidence="1 2">PAMC 27889</strain>
    </source>
</reference>
<gene>
    <name evidence="1" type="ORF">A3K91_0945</name>
</gene>
<keyword evidence="2" id="KW-1185">Reference proteome</keyword>
<dbReference type="RefSeq" id="WP_062844239.1">
    <property type="nucleotide sequence ID" value="NZ_JBQQMQ010000014.1"/>
</dbReference>
<accession>A0ABM5ZWX5</accession>
<sequence>MTMDSSNNNLVEVWGDTVNFKSMLFAIVIGSVVSTGTFLLAKFFLSSSSGDTTLLNGYAMLIGLGGCLLSGFICSIMFKPARTVISSQEDNSDNVKAFIVDLIKDDPNYTSVNDLPSEVKEELNLLQLMTVFQEAEEIAKKKQ</sequence>
<dbReference type="Proteomes" id="UP000076104">
    <property type="component" value="Chromosome"/>
</dbReference>
<dbReference type="EMBL" id="CP014945">
    <property type="protein sequence ID" value="AMT96560.1"/>
    <property type="molecule type" value="Genomic_DNA"/>
</dbReference>
<evidence type="ECO:0000313" key="2">
    <source>
        <dbReference type="Proteomes" id="UP000076104"/>
    </source>
</evidence>